<dbReference type="PROSITE" id="PS00665">
    <property type="entry name" value="DHDPS_1"/>
    <property type="match status" value="1"/>
</dbReference>
<dbReference type="STRING" id="1450539.A0A318Z9P3"/>
<dbReference type="PANTHER" id="PTHR42849:SF1">
    <property type="entry name" value="N-ACETYLNEURAMINATE LYASE"/>
    <property type="match status" value="1"/>
</dbReference>
<sequence>MTATNTTAASSQRLHGIMVALITPFTDDGKCISAPRLKSHIDHLISSGVHGLVPGGSTGEFTTLSRSERKQLTELCVEYAAGRVPVVAGTGSTSTEEAIDLAVHAAQAGAAAVMVVPPFYDPLSYAQLTELMSEIHTASGLHIVYYNIPSASGLTLTPQQLADLSQHGVKYLKDTSGNAPAYTELVFGLNDKITAFNGWDTLTFYGLAAGSEGAVWGASNIIPELSVELWNAVVVEKDLDKGRALWRKAWPICKFLESHNYAAAVKTGVELRGQKTGGLRKPFALLEGELREELARLIEAAGVKVVR</sequence>
<feature type="binding site" evidence="5">
    <location>
        <position position="215"/>
    </location>
    <ligand>
        <name>pyruvate</name>
        <dbReference type="ChEBI" id="CHEBI:15361"/>
    </ligand>
</feature>
<proteinExistence type="inferred from homology"/>
<dbReference type="PIRSF" id="PIRSF001365">
    <property type="entry name" value="DHDPS"/>
    <property type="match status" value="1"/>
</dbReference>
<dbReference type="Pfam" id="PF00701">
    <property type="entry name" value="DHDPS"/>
    <property type="match status" value="1"/>
</dbReference>
<name>A0A318Z9P3_9EURO</name>
<dbReference type="SUPFAM" id="SSF51569">
    <property type="entry name" value="Aldolase"/>
    <property type="match status" value="1"/>
</dbReference>
<evidence type="ECO:0000256" key="3">
    <source>
        <dbReference type="PIRNR" id="PIRNR001365"/>
    </source>
</evidence>
<comment type="similarity">
    <text evidence="3">Belongs to the DapA family.</text>
</comment>
<dbReference type="CDD" id="cd00408">
    <property type="entry name" value="DHDPS-like"/>
    <property type="match status" value="1"/>
</dbReference>
<evidence type="ECO:0000256" key="4">
    <source>
        <dbReference type="PIRSR" id="PIRSR001365-1"/>
    </source>
</evidence>
<dbReference type="PRINTS" id="PR00146">
    <property type="entry name" value="DHPICSNTHASE"/>
</dbReference>
<accession>A0A318Z9P3</accession>
<evidence type="ECO:0000256" key="5">
    <source>
        <dbReference type="PIRSR" id="PIRSR001365-2"/>
    </source>
</evidence>
<dbReference type="InterPro" id="IPR002220">
    <property type="entry name" value="DapA-like"/>
</dbReference>
<evidence type="ECO:0000256" key="2">
    <source>
        <dbReference type="ARBA" id="ARBA00023270"/>
    </source>
</evidence>
<dbReference type="GeneID" id="37074739"/>
<feature type="active site" description="Schiff-base intermediate with substrate" evidence="4">
    <location>
        <position position="173"/>
    </location>
</feature>
<evidence type="ECO:0000313" key="7">
    <source>
        <dbReference type="Proteomes" id="UP000248349"/>
    </source>
</evidence>
<evidence type="ECO:0000313" key="6">
    <source>
        <dbReference type="EMBL" id="PYH44076.1"/>
    </source>
</evidence>
<dbReference type="SMART" id="SM01130">
    <property type="entry name" value="DHDPS"/>
    <property type="match status" value="1"/>
</dbReference>
<keyword evidence="2" id="KW-0704">Schiff base</keyword>
<dbReference type="PANTHER" id="PTHR42849">
    <property type="entry name" value="N-ACETYLNEURAMINATE LYASE"/>
    <property type="match status" value="1"/>
</dbReference>
<feature type="active site" description="Proton donor/acceptor" evidence="4">
    <location>
        <position position="146"/>
    </location>
</feature>
<dbReference type="AlphaFoldDB" id="A0A318Z9P3"/>
<reference evidence="6 7" key="1">
    <citation type="submission" date="2016-12" db="EMBL/GenBank/DDBJ databases">
        <title>The genomes of Aspergillus section Nigri reveals drivers in fungal speciation.</title>
        <authorList>
            <consortium name="DOE Joint Genome Institute"/>
            <person name="Vesth T.C."/>
            <person name="Nybo J."/>
            <person name="Theobald S."/>
            <person name="Brandl J."/>
            <person name="Frisvad J.C."/>
            <person name="Nielsen K.F."/>
            <person name="Lyhne E.K."/>
            <person name="Kogle M.E."/>
            <person name="Kuo A."/>
            <person name="Riley R."/>
            <person name="Clum A."/>
            <person name="Nolan M."/>
            <person name="Lipzen A."/>
            <person name="Salamov A."/>
            <person name="Henrissat B."/>
            <person name="Wiebenga A."/>
            <person name="De Vries R.P."/>
            <person name="Grigoriev I.V."/>
            <person name="Mortensen U.H."/>
            <person name="Andersen M.R."/>
            <person name="Baker S.E."/>
        </authorList>
    </citation>
    <scope>NUCLEOTIDE SEQUENCE [LARGE SCALE GENOMIC DNA]</scope>
    <source>
        <strain evidence="6 7">JOP 1030-1</strain>
    </source>
</reference>
<keyword evidence="1 3" id="KW-0456">Lyase</keyword>
<dbReference type="EMBL" id="KZ821239">
    <property type="protein sequence ID" value="PYH44076.1"/>
    <property type="molecule type" value="Genomic_DNA"/>
</dbReference>
<organism evidence="6 7">
    <name type="scientific">Aspergillus saccharolyticus JOP 1030-1</name>
    <dbReference type="NCBI Taxonomy" id="1450539"/>
    <lineage>
        <taxon>Eukaryota</taxon>
        <taxon>Fungi</taxon>
        <taxon>Dikarya</taxon>
        <taxon>Ascomycota</taxon>
        <taxon>Pezizomycotina</taxon>
        <taxon>Eurotiomycetes</taxon>
        <taxon>Eurotiomycetidae</taxon>
        <taxon>Eurotiales</taxon>
        <taxon>Aspergillaceae</taxon>
        <taxon>Aspergillus</taxon>
        <taxon>Aspergillus subgen. Circumdati</taxon>
    </lineage>
</organism>
<gene>
    <name evidence="6" type="ORF">BP01DRAFT_343350</name>
</gene>
<dbReference type="RefSeq" id="XP_025430058.1">
    <property type="nucleotide sequence ID" value="XM_025573511.1"/>
</dbReference>
<dbReference type="GO" id="GO:0008747">
    <property type="term" value="F:N-acetylneuraminate lyase activity"/>
    <property type="evidence" value="ECO:0007669"/>
    <property type="project" value="TreeGrafter"/>
</dbReference>
<dbReference type="InterPro" id="IPR020624">
    <property type="entry name" value="Schiff_base-form_aldolases_CS"/>
</dbReference>
<feature type="binding site" evidence="5">
    <location>
        <position position="58"/>
    </location>
    <ligand>
        <name>pyruvate</name>
        <dbReference type="ChEBI" id="CHEBI:15361"/>
    </ligand>
</feature>
<protein>
    <submittedName>
        <fullName evidence="6">Dihydrodipicolinate synthase</fullName>
    </submittedName>
</protein>
<dbReference type="Proteomes" id="UP000248349">
    <property type="component" value="Unassembled WGS sequence"/>
</dbReference>
<dbReference type="OrthoDB" id="191315at2759"/>
<dbReference type="GO" id="GO:0005829">
    <property type="term" value="C:cytosol"/>
    <property type="evidence" value="ECO:0007669"/>
    <property type="project" value="TreeGrafter"/>
</dbReference>
<evidence type="ECO:0000256" key="1">
    <source>
        <dbReference type="ARBA" id="ARBA00023239"/>
    </source>
</evidence>
<dbReference type="Gene3D" id="3.20.20.70">
    <property type="entry name" value="Aldolase class I"/>
    <property type="match status" value="1"/>
</dbReference>
<dbReference type="InterPro" id="IPR013785">
    <property type="entry name" value="Aldolase_TIM"/>
</dbReference>
<dbReference type="GO" id="GO:0019262">
    <property type="term" value="P:N-acetylneuraminate catabolic process"/>
    <property type="evidence" value="ECO:0007669"/>
    <property type="project" value="TreeGrafter"/>
</dbReference>
<keyword evidence="7" id="KW-1185">Reference proteome</keyword>